<proteinExistence type="predicted"/>
<dbReference type="EMBL" id="SPMZ01000025">
    <property type="protein sequence ID" value="NMQ19385.1"/>
    <property type="molecule type" value="Genomic_DNA"/>
</dbReference>
<protein>
    <submittedName>
        <fullName evidence="2">Hydroxymyristoyl-ACP dehydratase</fullName>
    </submittedName>
</protein>
<dbReference type="Pfam" id="PF22818">
    <property type="entry name" value="ApeI-like"/>
    <property type="match status" value="1"/>
</dbReference>
<evidence type="ECO:0000313" key="2">
    <source>
        <dbReference type="EMBL" id="NMQ19385.1"/>
    </source>
</evidence>
<accession>A0ABX1TLS4</accession>
<sequence length="110" mass="11908">MSFERRGLIAADHPGLAGHFPGNPIVPGVVLLDEVLRAFAAWRPADRPTGVPQVKFLAPLRPEQPFTIRLKESGGDEVRFDCLGEDGRLLARGHLTLAGDGASRGRRRCG</sequence>
<dbReference type="Gene3D" id="3.10.129.10">
    <property type="entry name" value="Hotdog Thioesterase"/>
    <property type="match status" value="1"/>
</dbReference>
<dbReference type="SUPFAM" id="SSF54637">
    <property type="entry name" value="Thioesterase/thiol ester dehydrase-isomerase"/>
    <property type="match status" value="1"/>
</dbReference>
<reference evidence="2 3" key="1">
    <citation type="submission" date="2019-03" db="EMBL/GenBank/DDBJ databases">
        <title>Metabolic reconstructions from genomes of highly enriched 'Candidatus Accumulibacter' and 'Candidatus Competibacter' bioreactor populations.</title>
        <authorList>
            <person name="Annavajhala M.K."/>
            <person name="Welles L."/>
            <person name="Abbas B."/>
            <person name="Sorokin D."/>
            <person name="Park H."/>
            <person name="Van Loosdrecht M."/>
            <person name="Chandran K."/>
        </authorList>
    </citation>
    <scope>NUCLEOTIDE SEQUENCE [LARGE SCALE GENOMIC DNA]</scope>
    <source>
        <strain evidence="2 3">SBR_G</strain>
    </source>
</reference>
<dbReference type="Proteomes" id="UP000760480">
    <property type="component" value="Unassembled WGS sequence"/>
</dbReference>
<keyword evidence="3" id="KW-1185">Reference proteome</keyword>
<name>A0ABX1TLS4_9GAMM</name>
<dbReference type="InterPro" id="IPR054545">
    <property type="entry name" value="ApeI-like"/>
</dbReference>
<dbReference type="RefSeq" id="WP_169248643.1">
    <property type="nucleotide sequence ID" value="NZ_SPMZ01000025.1"/>
</dbReference>
<evidence type="ECO:0000313" key="3">
    <source>
        <dbReference type="Proteomes" id="UP000760480"/>
    </source>
</evidence>
<evidence type="ECO:0000259" key="1">
    <source>
        <dbReference type="Pfam" id="PF22818"/>
    </source>
</evidence>
<organism evidence="2 3">
    <name type="scientific">Candidatus Competibacter phosphatis</name>
    <dbReference type="NCBI Taxonomy" id="221280"/>
    <lineage>
        <taxon>Bacteria</taxon>
        <taxon>Pseudomonadati</taxon>
        <taxon>Pseudomonadota</taxon>
        <taxon>Gammaproteobacteria</taxon>
        <taxon>Candidatus Competibacteraceae</taxon>
        <taxon>Candidatus Competibacter</taxon>
    </lineage>
</organism>
<feature type="domain" description="ApeI dehydratase-like" evidence="1">
    <location>
        <begin position="9"/>
        <end position="93"/>
    </location>
</feature>
<gene>
    <name evidence="2" type="ORF">E4P82_09385</name>
</gene>
<comment type="caution">
    <text evidence="2">The sequence shown here is derived from an EMBL/GenBank/DDBJ whole genome shotgun (WGS) entry which is preliminary data.</text>
</comment>
<dbReference type="InterPro" id="IPR029069">
    <property type="entry name" value="HotDog_dom_sf"/>
</dbReference>